<feature type="compositionally biased region" description="Low complexity" evidence="6">
    <location>
        <begin position="211"/>
        <end position="221"/>
    </location>
</feature>
<dbReference type="Pfam" id="PF00069">
    <property type="entry name" value="Pkinase"/>
    <property type="match status" value="2"/>
</dbReference>
<evidence type="ECO:0000256" key="6">
    <source>
        <dbReference type="SAM" id="MobiDB-lite"/>
    </source>
</evidence>
<feature type="region of interest" description="Disordered" evidence="6">
    <location>
        <begin position="179"/>
        <end position="264"/>
    </location>
</feature>
<dbReference type="VEuPathDB" id="CryptoDB:Cvel_32440"/>
<dbReference type="InterPro" id="IPR000719">
    <property type="entry name" value="Prot_kinase_dom"/>
</dbReference>
<name>A0A0G4HVX3_9ALVE</name>
<dbReference type="AlphaFoldDB" id="A0A0G4HVX3"/>
<dbReference type="InterPro" id="IPR008271">
    <property type="entry name" value="Ser/Thr_kinase_AS"/>
</dbReference>
<evidence type="ECO:0000256" key="1">
    <source>
        <dbReference type="ARBA" id="ARBA00022527"/>
    </source>
</evidence>
<dbReference type="EMBL" id="CDMZ01004093">
    <property type="protein sequence ID" value="CEM48622.1"/>
    <property type="molecule type" value="Genomic_DNA"/>
</dbReference>
<dbReference type="Gene3D" id="1.10.510.10">
    <property type="entry name" value="Transferase(Phosphotransferase) domain 1"/>
    <property type="match status" value="2"/>
</dbReference>
<keyword evidence="2" id="KW-0808">Transferase</keyword>
<feature type="region of interest" description="Disordered" evidence="6">
    <location>
        <begin position="337"/>
        <end position="405"/>
    </location>
</feature>
<feature type="compositionally biased region" description="Gly residues" evidence="6">
    <location>
        <begin position="396"/>
        <end position="405"/>
    </location>
</feature>
<keyword evidence="5" id="KW-0067">ATP-binding</keyword>
<dbReference type="PANTHER" id="PTHR24349">
    <property type="entry name" value="SERINE/THREONINE-PROTEIN KINASE"/>
    <property type="match status" value="1"/>
</dbReference>
<accession>A0A0G4HVX3</accession>
<feature type="compositionally biased region" description="Gly residues" evidence="6">
    <location>
        <begin position="362"/>
        <end position="375"/>
    </location>
</feature>
<feature type="non-terminal residue" evidence="8">
    <location>
        <position position="405"/>
    </location>
</feature>
<organism evidence="8">
    <name type="scientific">Chromera velia CCMP2878</name>
    <dbReference type="NCBI Taxonomy" id="1169474"/>
    <lineage>
        <taxon>Eukaryota</taxon>
        <taxon>Sar</taxon>
        <taxon>Alveolata</taxon>
        <taxon>Colpodellida</taxon>
        <taxon>Chromeraceae</taxon>
        <taxon>Chromera</taxon>
    </lineage>
</organism>
<evidence type="ECO:0000256" key="2">
    <source>
        <dbReference type="ARBA" id="ARBA00022679"/>
    </source>
</evidence>
<dbReference type="SUPFAM" id="SSF56112">
    <property type="entry name" value="Protein kinase-like (PK-like)"/>
    <property type="match status" value="1"/>
</dbReference>
<keyword evidence="3" id="KW-0547">Nucleotide-binding</keyword>
<feature type="compositionally biased region" description="Polar residues" evidence="6">
    <location>
        <begin position="339"/>
        <end position="350"/>
    </location>
</feature>
<evidence type="ECO:0000313" key="8">
    <source>
        <dbReference type="EMBL" id="CEM48622.1"/>
    </source>
</evidence>
<dbReference type="GO" id="GO:0004674">
    <property type="term" value="F:protein serine/threonine kinase activity"/>
    <property type="evidence" value="ECO:0007669"/>
    <property type="project" value="UniProtKB-KW"/>
</dbReference>
<proteinExistence type="predicted"/>
<feature type="domain" description="Protein kinase" evidence="7">
    <location>
        <begin position="1"/>
        <end position="401"/>
    </location>
</feature>
<evidence type="ECO:0000256" key="5">
    <source>
        <dbReference type="ARBA" id="ARBA00022840"/>
    </source>
</evidence>
<evidence type="ECO:0000256" key="3">
    <source>
        <dbReference type="ARBA" id="ARBA00022741"/>
    </source>
</evidence>
<dbReference type="InterPro" id="IPR050205">
    <property type="entry name" value="CDPK_Ser/Thr_kinases"/>
</dbReference>
<protein>
    <recommendedName>
        <fullName evidence="7">Protein kinase domain-containing protein</fullName>
    </recommendedName>
</protein>
<dbReference type="PhylomeDB" id="A0A0G4HVX3"/>
<keyword evidence="1" id="KW-0723">Serine/threonine-protein kinase</keyword>
<reference evidence="8" key="1">
    <citation type="submission" date="2014-11" db="EMBL/GenBank/DDBJ databases">
        <authorList>
            <person name="Otto D Thomas"/>
            <person name="Naeem Raeece"/>
        </authorList>
    </citation>
    <scope>NUCLEOTIDE SEQUENCE</scope>
</reference>
<dbReference type="InterPro" id="IPR011009">
    <property type="entry name" value="Kinase-like_dom_sf"/>
</dbReference>
<dbReference type="PROSITE" id="PS00108">
    <property type="entry name" value="PROTEIN_KINASE_ST"/>
    <property type="match status" value="1"/>
</dbReference>
<keyword evidence="4" id="KW-0418">Kinase</keyword>
<evidence type="ECO:0000256" key="4">
    <source>
        <dbReference type="ARBA" id="ARBA00022777"/>
    </source>
</evidence>
<evidence type="ECO:0000259" key="7">
    <source>
        <dbReference type="SMART" id="SM00220"/>
    </source>
</evidence>
<gene>
    <name evidence="8" type="ORF">Cvel_32440</name>
</gene>
<dbReference type="GO" id="GO:0005524">
    <property type="term" value="F:ATP binding"/>
    <property type="evidence" value="ECO:0007669"/>
    <property type="project" value="UniProtKB-KW"/>
</dbReference>
<dbReference type="SMART" id="SM00220">
    <property type="entry name" value="S_TKc"/>
    <property type="match status" value="1"/>
</dbReference>
<sequence length="405" mass="44606">MGADPVEDFETEICIMQQVCTGECPHIVQFIEYFEDDHFYYVVMEHCGGGELFSYLVNKNFLTEEEIAHFMWQILTALDFIHKRSIVHRDVKPQNFLFKHPQSGDARQQTVKMIDFGLSCFMPSPEEVEVKLVQSTTGEGDDESPVKSFSNTMALQIDAPPSPTRRLSAGHSKHAFSMMEEQKKNHHQQQQQKKNDATPVTPPSPENRHASTTTVTSSVQVEQRESIKEGGPFTPRQEKFVVCPTGNGPASPRQKRDHLGDGEGNAKCHWQAEEDNSRKVWLVDPCGTPEFVAPEMVLGKYDTQVDVWAAGIMLYMFLFGSQPFKAESESKLWKKIVRQQPSFKPHNTTGTRKRDSTDLGQVQGGPVGSSAGGGVSPRSRHGSAGGGISPRSRPGSAGGGGGGGG</sequence>